<organism evidence="3 4">
    <name type="scientific">Mycolicibacterium hassiacum (strain DSM 44199 / CIP 105218 / JCM 12690 / 3849)</name>
    <name type="common">Mycobacterium hassiacum</name>
    <dbReference type="NCBI Taxonomy" id="1122247"/>
    <lineage>
        <taxon>Bacteria</taxon>
        <taxon>Bacillati</taxon>
        <taxon>Actinomycetota</taxon>
        <taxon>Actinomycetes</taxon>
        <taxon>Mycobacteriales</taxon>
        <taxon>Mycobacteriaceae</taxon>
        <taxon>Mycolicibacterium</taxon>
    </lineage>
</organism>
<dbReference type="PATRIC" id="fig|1122247.3.peg.3251"/>
<proteinExistence type="predicted"/>
<name>K5BJ80_MYCHD</name>
<sequence length="114" mass="11627">MRRLLIAAGFAVVVTAPLAGAALSASVDHRPSPLAACSGGEEYDSYTGHCVPYLVPRTSRSLGTNPDFCPPGVSGTECGGSTGDTASSPQPQMPAPVPPQEPEQELAEISTPGY</sequence>
<dbReference type="OrthoDB" id="4629396at2"/>
<accession>K5BJ80</accession>
<protein>
    <recommendedName>
        <fullName evidence="5">Intersectin-EH binding protein Ibp1</fullName>
    </recommendedName>
</protein>
<comment type="caution">
    <text evidence="3">The sequence shown here is derived from an EMBL/GenBank/DDBJ whole genome shotgun (WGS) entry which is preliminary data.</text>
</comment>
<feature type="region of interest" description="Disordered" evidence="1">
    <location>
        <begin position="66"/>
        <end position="114"/>
    </location>
</feature>
<keyword evidence="4" id="KW-1185">Reference proteome</keyword>
<gene>
    <name evidence="3" type="ORF">C731_3389</name>
</gene>
<keyword evidence="2" id="KW-0732">Signal</keyword>
<evidence type="ECO:0008006" key="5">
    <source>
        <dbReference type="Google" id="ProtNLM"/>
    </source>
</evidence>
<feature type="chain" id="PRO_5003881421" description="Intersectin-EH binding protein Ibp1" evidence="2">
    <location>
        <begin position="22"/>
        <end position="114"/>
    </location>
</feature>
<evidence type="ECO:0000256" key="2">
    <source>
        <dbReference type="SAM" id="SignalP"/>
    </source>
</evidence>
<evidence type="ECO:0000313" key="3">
    <source>
        <dbReference type="EMBL" id="EKF22649.1"/>
    </source>
</evidence>
<evidence type="ECO:0000256" key="1">
    <source>
        <dbReference type="SAM" id="MobiDB-lite"/>
    </source>
</evidence>
<dbReference type="Proteomes" id="UP000006265">
    <property type="component" value="Unassembled WGS sequence"/>
</dbReference>
<evidence type="ECO:0000313" key="4">
    <source>
        <dbReference type="Proteomes" id="UP000006265"/>
    </source>
</evidence>
<reference evidence="3 4" key="1">
    <citation type="journal article" date="2012" name="J. Bacteriol.">
        <title>Genome sequence of Mycobacterium hassiacum DSM 44199, a rare source of heat-stable mycobacterial proteins.</title>
        <authorList>
            <person name="Tiago I."/>
            <person name="Maranha A."/>
            <person name="Mendes V."/>
            <person name="Alarico S."/>
            <person name="Moynihan P.J."/>
            <person name="Clarke A.J."/>
            <person name="Macedo-Ribeiro S."/>
            <person name="Pereira P.J."/>
            <person name="Empadinhas N."/>
        </authorList>
    </citation>
    <scope>NUCLEOTIDE SEQUENCE [LARGE SCALE GENOMIC DNA]</scope>
    <source>
        <strain evidence="4">DSM 44199 / CIP 105218 / JCM 12690 / 3849</strain>
    </source>
</reference>
<feature type="compositionally biased region" description="Pro residues" evidence="1">
    <location>
        <begin position="91"/>
        <end position="101"/>
    </location>
</feature>
<dbReference type="EMBL" id="AMRA01000095">
    <property type="protein sequence ID" value="EKF22649.1"/>
    <property type="molecule type" value="Genomic_DNA"/>
</dbReference>
<dbReference type="eggNOG" id="ENOG5031WP3">
    <property type="taxonomic scope" value="Bacteria"/>
</dbReference>
<dbReference type="AlphaFoldDB" id="K5BJ80"/>
<feature type="signal peptide" evidence="2">
    <location>
        <begin position="1"/>
        <end position="21"/>
    </location>
</feature>